<proteinExistence type="predicted"/>
<dbReference type="RefSeq" id="XP_011124093.1">
    <property type="nucleotide sequence ID" value="XM_011125791.1"/>
</dbReference>
<name>G1XHY1_ARTOA</name>
<dbReference type="EMBL" id="ADOT01000165">
    <property type="protein sequence ID" value="EGX47212.1"/>
    <property type="molecule type" value="Genomic_DNA"/>
</dbReference>
<organism evidence="1 2">
    <name type="scientific">Arthrobotrys oligospora (strain ATCC 24927 / CBS 115.81 / DSM 1491)</name>
    <name type="common">Nematode-trapping fungus</name>
    <name type="synonym">Didymozoophaga oligospora</name>
    <dbReference type="NCBI Taxonomy" id="756982"/>
    <lineage>
        <taxon>Eukaryota</taxon>
        <taxon>Fungi</taxon>
        <taxon>Dikarya</taxon>
        <taxon>Ascomycota</taxon>
        <taxon>Pezizomycotina</taxon>
        <taxon>Orbiliomycetes</taxon>
        <taxon>Orbiliales</taxon>
        <taxon>Orbiliaceae</taxon>
        <taxon>Orbilia</taxon>
        <taxon>Orbilia oligospora</taxon>
    </lineage>
</organism>
<sequence>MWVSLVAAAGRHCLLQPGGRLPDQGFNIYAFHRYRAMRLRLNKHVLARPSDLTVKPNPPNDPVFIEYVIFTMLRDELNIFVQAEDLGFLAGSKSSLGRIDGNGFISEVEREIHLKLLDSRIRDSYRLSGNHKEFLLSESEKYLGMGAENLALLWDENSYEMRSSCYKLLWSDTRMSDQEITEKKNEGVDGANLLRKRLRDIEVAYLNERDKWGLRPVSQNFGWHTSILAEEGSGQLLNLKAVHIVEDGRVEAYLKVIGLFGFVLGYITIVAQGPPDRCIHRVERRSKVNVDYIYDYMLEMKPKERLAIPRGSINPRAQRDILGVAFADKHDEGSKAIDPTLVKVINKVKRYPETYIKIKWEDQVTWETRSDVRRILLHEKELCILKEEMGYKINSAKQAERWDFLIYYHSRRFEQQYKATDDKN</sequence>
<protein>
    <submittedName>
        <fullName evidence="1">Uncharacterized protein</fullName>
    </submittedName>
</protein>
<dbReference type="Proteomes" id="UP000008784">
    <property type="component" value="Unassembled WGS sequence"/>
</dbReference>
<reference evidence="1 2" key="1">
    <citation type="journal article" date="2011" name="PLoS Pathog.">
        <title>Genomic and proteomic analyses of the fungus Arthrobotrys oligospora provide insights into nematode-trap formation.</title>
        <authorList>
            <person name="Yang J."/>
            <person name="Wang L."/>
            <person name="Ji X."/>
            <person name="Feng Y."/>
            <person name="Li X."/>
            <person name="Zou C."/>
            <person name="Xu J."/>
            <person name="Ren Y."/>
            <person name="Mi Q."/>
            <person name="Wu J."/>
            <person name="Liu S."/>
            <person name="Liu Y."/>
            <person name="Huang X."/>
            <person name="Wang H."/>
            <person name="Niu X."/>
            <person name="Li J."/>
            <person name="Liang L."/>
            <person name="Luo Y."/>
            <person name="Ji K."/>
            <person name="Zhou W."/>
            <person name="Yu Z."/>
            <person name="Li G."/>
            <person name="Liu Y."/>
            <person name="Li L."/>
            <person name="Qiao M."/>
            <person name="Feng L."/>
            <person name="Zhang K.-Q."/>
        </authorList>
    </citation>
    <scope>NUCLEOTIDE SEQUENCE [LARGE SCALE GENOMIC DNA]</scope>
    <source>
        <strain evidence="2">ATCC 24927 / CBS 115.81 / DSM 1491</strain>
    </source>
</reference>
<gene>
    <name evidence="1" type="ORF">AOL_s00091g33</name>
</gene>
<dbReference type="HOGENOM" id="CLU_647179_0_0_1"/>
<evidence type="ECO:0000313" key="1">
    <source>
        <dbReference type="EMBL" id="EGX47212.1"/>
    </source>
</evidence>
<dbReference type="InParanoid" id="G1XHY1"/>
<dbReference type="AlphaFoldDB" id="G1XHY1"/>
<keyword evidence="2" id="KW-1185">Reference proteome</keyword>
<comment type="caution">
    <text evidence="1">The sequence shown here is derived from an EMBL/GenBank/DDBJ whole genome shotgun (WGS) entry which is preliminary data.</text>
</comment>
<evidence type="ECO:0000313" key="2">
    <source>
        <dbReference type="Proteomes" id="UP000008784"/>
    </source>
</evidence>
<dbReference type="GeneID" id="22895072"/>
<accession>G1XHY1</accession>